<organism evidence="1 2">
    <name type="scientific">Araneus ventricosus</name>
    <name type="common">Orbweaver spider</name>
    <name type="synonym">Epeira ventricosa</name>
    <dbReference type="NCBI Taxonomy" id="182803"/>
    <lineage>
        <taxon>Eukaryota</taxon>
        <taxon>Metazoa</taxon>
        <taxon>Ecdysozoa</taxon>
        <taxon>Arthropoda</taxon>
        <taxon>Chelicerata</taxon>
        <taxon>Arachnida</taxon>
        <taxon>Araneae</taxon>
        <taxon>Araneomorphae</taxon>
        <taxon>Entelegynae</taxon>
        <taxon>Araneoidea</taxon>
        <taxon>Araneidae</taxon>
        <taxon>Araneus</taxon>
    </lineage>
</organism>
<sequence length="80" mass="8831">MIRLWSRRTRCRCRLPVTTKTTQQFGCVKESLMMPDESSKGLANAVIAQPEQSKGLASAVIAQPEGRELEGRHPLSDSCS</sequence>
<name>A0A4Y2MRW5_ARAVE</name>
<comment type="caution">
    <text evidence="1">The sequence shown here is derived from an EMBL/GenBank/DDBJ whole genome shotgun (WGS) entry which is preliminary data.</text>
</comment>
<accession>A0A4Y2MRW5</accession>
<dbReference type="AlphaFoldDB" id="A0A4Y2MRW5"/>
<protein>
    <submittedName>
        <fullName evidence="1">Uncharacterized protein</fullName>
    </submittedName>
</protein>
<dbReference type="Proteomes" id="UP000499080">
    <property type="component" value="Unassembled WGS sequence"/>
</dbReference>
<evidence type="ECO:0000313" key="1">
    <source>
        <dbReference type="EMBL" id="GBN29299.1"/>
    </source>
</evidence>
<gene>
    <name evidence="1" type="ORF">AVEN_28724_1</name>
</gene>
<dbReference type="EMBL" id="BGPR01007760">
    <property type="protein sequence ID" value="GBN29299.1"/>
    <property type="molecule type" value="Genomic_DNA"/>
</dbReference>
<keyword evidence="2" id="KW-1185">Reference proteome</keyword>
<proteinExistence type="predicted"/>
<reference evidence="1 2" key="1">
    <citation type="journal article" date="2019" name="Sci. Rep.">
        <title>Orb-weaving spider Araneus ventricosus genome elucidates the spidroin gene catalogue.</title>
        <authorList>
            <person name="Kono N."/>
            <person name="Nakamura H."/>
            <person name="Ohtoshi R."/>
            <person name="Moran D.A.P."/>
            <person name="Shinohara A."/>
            <person name="Yoshida Y."/>
            <person name="Fujiwara M."/>
            <person name="Mori M."/>
            <person name="Tomita M."/>
            <person name="Arakawa K."/>
        </authorList>
    </citation>
    <scope>NUCLEOTIDE SEQUENCE [LARGE SCALE GENOMIC DNA]</scope>
</reference>
<evidence type="ECO:0000313" key="2">
    <source>
        <dbReference type="Proteomes" id="UP000499080"/>
    </source>
</evidence>